<evidence type="ECO:0000313" key="2">
    <source>
        <dbReference type="EMBL" id="ADP15373.1"/>
    </source>
</evidence>
<evidence type="ECO:0000256" key="1">
    <source>
        <dbReference type="SAM" id="MobiDB-lite"/>
    </source>
</evidence>
<gene>
    <name evidence="2" type="ordered locus">AXYL_02044</name>
</gene>
<dbReference type="HOGENOM" id="CLU_1954803_0_0_4"/>
<name>E3HGN7_ACHXA</name>
<feature type="compositionally biased region" description="Basic and acidic residues" evidence="1">
    <location>
        <begin position="11"/>
        <end position="31"/>
    </location>
</feature>
<dbReference type="Proteomes" id="UP000006876">
    <property type="component" value="Chromosome"/>
</dbReference>
<accession>E3HGN7</accession>
<organism evidence="2 3">
    <name type="scientific">Achromobacter xylosoxidans (strain A8)</name>
    <dbReference type="NCBI Taxonomy" id="762376"/>
    <lineage>
        <taxon>Bacteria</taxon>
        <taxon>Pseudomonadati</taxon>
        <taxon>Pseudomonadota</taxon>
        <taxon>Betaproteobacteria</taxon>
        <taxon>Burkholderiales</taxon>
        <taxon>Alcaligenaceae</taxon>
        <taxon>Achromobacter</taxon>
    </lineage>
</organism>
<protein>
    <submittedName>
        <fullName evidence="2">Uncharacterized protein</fullName>
    </submittedName>
</protein>
<dbReference type="KEGG" id="axy:AXYL_02044"/>
<evidence type="ECO:0000313" key="3">
    <source>
        <dbReference type="Proteomes" id="UP000006876"/>
    </source>
</evidence>
<dbReference type="PATRIC" id="fig|762376.5.peg.2044"/>
<dbReference type="EMBL" id="CP002287">
    <property type="protein sequence ID" value="ADP15373.1"/>
    <property type="molecule type" value="Genomic_DNA"/>
</dbReference>
<sequence length="128" mass="13859">MQPHIAPSDAARPDDPSRTADHGRFPREGSVRASRISDEQILSALFELFAGRAFRVLGQPLDWWLETLQCDLAPKAAAGVALSALSKWPFDQRAGAPGVAGVAELRAQLLQRARMLMERATPDAGEAL</sequence>
<dbReference type="STRING" id="762376.AXYL_02044"/>
<dbReference type="eggNOG" id="ENOG50313RK">
    <property type="taxonomic scope" value="Bacteria"/>
</dbReference>
<dbReference type="AlphaFoldDB" id="E3HGN7"/>
<feature type="region of interest" description="Disordered" evidence="1">
    <location>
        <begin position="1"/>
        <end position="31"/>
    </location>
</feature>
<proteinExistence type="predicted"/>
<dbReference type="RefSeq" id="WP_013392704.1">
    <property type="nucleotide sequence ID" value="NC_014640.1"/>
</dbReference>
<reference evidence="2 3" key="1">
    <citation type="journal article" date="2011" name="J. Bacteriol.">
        <title>Complete genome sequence of the haloaromatic acid-degrading bacterium Achromobacter xylosoxidans A8.</title>
        <authorList>
            <person name="Strnad H."/>
            <person name="Ridl J."/>
            <person name="Paces J."/>
            <person name="Kolar M."/>
            <person name="Vlcek C."/>
            <person name="Paces V."/>
        </authorList>
    </citation>
    <scope>NUCLEOTIDE SEQUENCE [LARGE SCALE GENOMIC DNA]</scope>
    <source>
        <strain evidence="2 3">A8</strain>
    </source>
</reference>